<dbReference type="EMBL" id="JAMKPW020000022">
    <property type="protein sequence ID" value="KAK8206774.1"/>
    <property type="molecule type" value="Genomic_DNA"/>
</dbReference>
<sequence length="252" mass="27111">MDPQKSEDTPTKHDLTSANLAQREDKNLARVRGTTVSSMPNLPPRTRSNSLNTERSSAPGSPLAPANTPASPESTVASDSGHKRPNHPAFKEVEPAALEQRIFTFAAGSNIPIGDPSLVPVNTPASSNYAGSMRGTIDQNRPLGKYHPTFTNHPIDMGSLKFTESPTATEADAPEDNGPASRGSQPGVLEFSTWPFPAEEDMARALSRMIQLAHDDAKKDASKTPEQYYSGRVAKLLAQADLKFDGSFLQTE</sequence>
<gene>
    <name evidence="1" type="ORF">M8818_004608</name>
</gene>
<protein>
    <submittedName>
        <fullName evidence="1">Uncharacterized protein</fullName>
    </submittedName>
</protein>
<evidence type="ECO:0000313" key="2">
    <source>
        <dbReference type="Proteomes" id="UP001320706"/>
    </source>
</evidence>
<evidence type="ECO:0000313" key="1">
    <source>
        <dbReference type="EMBL" id="KAK8206774.1"/>
    </source>
</evidence>
<proteinExistence type="predicted"/>
<comment type="caution">
    <text evidence="1">The sequence shown here is derived from an EMBL/GenBank/DDBJ whole genome shotgun (WGS) entry which is preliminary data.</text>
</comment>
<dbReference type="Proteomes" id="UP001320706">
    <property type="component" value="Unassembled WGS sequence"/>
</dbReference>
<organism evidence="1 2">
    <name type="scientific">Zalaria obscura</name>
    <dbReference type="NCBI Taxonomy" id="2024903"/>
    <lineage>
        <taxon>Eukaryota</taxon>
        <taxon>Fungi</taxon>
        <taxon>Dikarya</taxon>
        <taxon>Ascomycota</taxon>
        <taxon>Pezizomycotina</taxon>
        <taxon>Dothideomycetes</taxon>
        <taxon>Dothideomycetidae</taxon>
        <taxon>Dothideales</taxon>
        <taxon>Zalariaceae</taxon>
        <taxon>Zalaria</taxon>
    </lineage>
</organism>
<reference evidence="1" key="1">
    <citation type="submission" date="2024-02" db="EMBL/GenBank/DDBJ databases">
        <title>Metagenome Assembled Genome of Zalaria obscura JY119.</title>
        <authorList>
            <person name="Vighnesh L."/>
            <person name="Jagadeeshwari U."/>
            <person name="Venkata Ramana C."/>
            <person name="Sasikala C."/>
        </authorList>
    </citation>
    <scope>NUCLEOTIDE SEQUENCE</scope>
    <source>
        <strain evidence="1">JY119</strain>
    </source>
</reference>
<keyword evidence="2" id="KW-1185">Reference proteome</keyword>
<name>A0ACC3SCH3_9PEZI</name>
<accession>A0ACC3SCH3</accession>